<protein>
    <recommendedName>
        <fullName evidence="6">Probable inorganic carbon transporter subunit DabA</fullName>
    </recommendedName>
</protein>
<dbReference type="GO" id="GO:0008270">
    <property type="term" value="F:zinc ion binding"/>
    <property type="evidence" value="ECO:0007669"/>
    <property type="project" value="UniProtKB-UniRule"/>
</dbReference>
<keyword evidence="9" id="KW-1185">Reference proteome</keyword>
<dbReference type="PANTHER" id="PTHR38344:SF1">
    <property type="entry name" value="INORGANIC CARBON TRANSPORTER SUBUNIT DABA-RELATED"/>
    <property type="match status" value="1"/>
</dbReference>
<comment type="cofactor">
    <cofactor evidence="6">
        <name>Zn(2+)</name>
        <dbReference type="ChEBI" id="CHEBI:29105"/>
    </cofactor>
</comment>
<comment type="subunit">
    <text evidence="6">Forms a complex with DabB.</text>
</comment>
<dbReference type="GO" id="GO:0005886">
    <property type="term" value="C:plasma membrane"/>
    <property type="evidence" value="ECO:0007669"/>
    <property type="project" value="UniProtKB-SubCell"/>
</dbReference>
<dbReference type="AlphaFoldDB" id="A0A2U2N3I8"/>
<evidence type="ECO:0000256" key="2">
    <source>
        <dbReference type="ARBA" id="ARBA00022475"/>
    </source>
</evidence>
<dbReference type="RefSeq" id="WP_109678140.1">
    <property type="nucleotide sequence ID" value="NZ_CP086615.1"/>
</dbReference>
<dbReference type="InterPro" id="IPR018752">
    <property type="entry name" value="DabA"/>
</dbReference>
<comment type="similarity">
    <text evidence="6">Belongs to the inorganic carbon transporter (TC 9.A.2) DabA family.</text>
</comment>
<evidence type="ECO:0000256" key="7">
    <source>
        <dbReference type="SAM" id="MobiDB-lite"/>
    </source>
</evidence>
<keyword evidence="1 6" id="KW-0813">Transport</keyword>
<feature type="binding site" evidence="6">
    <location>
        <position position="333"/>
    </location>
    <ligand>
        <name>Zn(2+)</name>
        <dbReference type="ChEBI" id="CHEBI:29105"/>
    </ligand>
</feature>
<feature type="region of interest" description="Disordered" evidence="7">
    <location>
        <begin position="794"/>
        <end position="820"/>
    </location>
</feature>
<dbReference type="OrthoDB" id="9805101at2"/>
<keyword evidence="3 6" id="KW-0479">Metal-binding</keyword>
<evidence type="ECO:0000313" key="9">
    <source>
        <dbReference type="Proteomes" id="UP000245474"/>
    </source>
</evidence>
<dbReference type="PANTHER" id="PTHR38344">
    <property type="entry name" value="UPF0753 PROTEIN AQ_863"/>
    <property type="match status" value="1"/>
</dbReference>
<dbReference type="HAMAP" id="MF_01871">
    <property type="entry name" value="DabA"/>
    <property type="match status" value="1"/>
</dbReference>
<dbReference type="Pfam" id="PF10070">
    <property type="entry name" value="DabA"/>
    <property type="match status" value="1"/>
</dbReference>
<evidence type="ECO:0000256" key="1">
    <source>
        <dbReference type="ARBA" id="ARBA00022448"/>
    </source>
</evidence>
<feature type="binding site" evidence="6">
    <location>
        <position position="489"/>
    </location>
    <ligand>
        <name>Zn(2+)</name>
        <dbReference type="ChEBI" id="CHEBI:29105"/>
    </ligand>
</feature>
<keyword evidence="2 6" id="KW-1003">Cell membrane</keyword>
<evidence type="ECO:0000256" key="4">
    <source>
        <dbReference type="ARBA" id="ARBA00022833"/>
    </source>
</evidence>
<evidence type="ECO:0000256" key="6">
    <source>
        <dbReference type="HAMAP-Rule" id="MF_01871"/>
    </source>
</evidence>
<feature type="binding site" evidence="6">
    <location>
        <position position="504"/>
    </location>
    <ligand>
        <name>Zn(2+)</name>
        <dbReference type="ChEBI" id="CHEBI:29105"/>
    </ligand>
</feature>
<keyword evidence="5 6" id="KW-0472">Membrane</keyword>
<evidence type="ECO:0000313" key="8">
    <source>
        <dbReference type="EMBL" id="PWG63554.1"/>
    </source>
</evidence>
<sequence>MTAEHGLAPEQTRAAVAAAIRLVPPLWPLTGSVAVNPFLGQSMDDLAFASVRLARVAGERAVPERALQARRLASGEVNDSDLAAALAAHPELGDLDVAGLRAAAEQPRPAPEPLPTVAELAGEASGIDWPAVVTERIGVWAGGYFDEGQALWAAPRGRGAYAAWRAFATRDLTPEITGLRSFAAFVDAAPEHAEAALARSLHSLGAGAAALETLCHRALTSLGGWAQLGRWRLWQAELAGGSDNTLSDLLAVRLLWEEALFSQYRDRIAERWSEVLAAYAEPPRPARDDLIDTVLQEAAERAAQRRLGSVLTAAPAATPEHTRPELQAAFCIDVRSERFRRALEGVAPACETIGFAGFFGLPLAHRRFGSILEEARLPALLAPAVHSSPGVEEAAEGRARIVARARRAWGRFRLAAVSSFAFVEAAGPLYGYKLVRDSLAAVGRRPPREPQPVLADEATRQARIGLAAGILRGMSLTEGFAPMVLLVGHGANVVNNPHASALHCGACGGQSGEINARLVAALLNAPDVRGGLAGEGIEIPDDTCFVPGLHDTTTDQVTLYTEDLPAPLPAASRERLEAWLAEAGDRVRTERAGTLPRVERARHILRRARDWSEVRPEWGLAGCRAFVAAPRARTAGRALNGQVFLHDYDWRADERFGVLELLLTAPVVVASWISLQYYGSAVAPETFGAGSKLLHNVVGGIGVLEGNGGVLRAGLPWQSVHDGERLVHDPLRLTVVIEAPREAIADVLQRHPEVQALFDQRWLHLLVLDETGRLAWRYAGNRQWIPAATSADTDAAMAKGGPRPTSTAENADVARARRAP</sequence>
<comment type="subcellular location">
    <subcellularLocation>
        <location evidence="6">Cell membrane</location>
        <topology evidence="6">Peripheral membrane protein</topology>
    </subcellularLocation>
</comment>
<name>A0A2U2N3I8_9GAMM</name>
<proteinExistence type="inferred from homology"/>
<evidence type="ECO:0000256" key="5">
    <source>
        <dbReference type="ARBA" id="ARBA00023136"/>
    </source>
</evidence>
<reference evidence="8 9" key="1">
    <citation type="submission" date="2018-05" db="EMBL/GenBank/DDBJ databases">
        <title>Spiribacter halobius sp. nov., a moderately halophilic bacterium isolated from marine solar saltern.</title>
        <authorList>
            <person name="Zheng W.-S."/>
            <person name="Lu D.-C."/>
            <person name="Du Z.-J."/>
        </authorList>
    </citation>
    <scope>NUCLEOTIDE SEQUENCE [LARGE SCALE GENOMIC DNA]</scope>
    <source>
        <strain evidence="8 9">E85</strain>
    </source>
</reference>
<evidence type="ECO:0000256" key="3">
    <source>
        <dbReference type="ARBA" id="ARBA00022723"/>
    </source>
</evidence>
<feature type="binding site" evidence="6">
    <location>
        <position position="331"/>
    </location>
    <ligand>
        <name>Zn(2+)</name>
        <dbReference type="ChEBI" id="CHEBI:29105"/>
    </ligand>
</feature>
<dbReference type="EMBL" id="QFFI01000010">
    <property type="protein sequence ID" value="PWG63554.1"/>
    <property type="molecule type" value="Genomic_DNA"/>
</dbReference>
<comment type="caution">
    <text evidence="8">The sequence shown here is derived from an EMBL/GenBank/DDBJ whole genome shotgun (WGS) entry which is preliminary data.</text>
</comment>
<organism evidence="8 9">
    <name type="scientific">Sediminicurvatus halobius</name>
    <dbReference type="NCBI Taxonomy" id="2182432"/>
    <lineage>
        <taxon>Bacteria</taxon>
        <taxon>Pseudomonadati</taxon>
        <taxon>Pseudomonadota</taxon>
        <taxon>Gammaproteobacteria</taxon>
        <taxon>Chromatiales</taxon>
        <taxon>Ectothiorhodospiraceae</taxon>
        <taxon>Sediminicurvatus</taxon>
    </lineage>
</organism>
<accession>A0A2U2N3I8</accession>
<keyword evidence="4 6" id="KW-0862">Zinc</keyword>
<dbReference type="Proteomes" id="UP000245474">
    <property type="component" value="Unassembled WGS sequence"/>
</dbReference>
<comment type="function">
    <text evidence="6">Part of an energy-coupled inorganic carbon pump.</text>
</comment>
<gene>
    <name evidence="6" type="primary">dabA</name>
    <name evidence="8" type="ORF">DEM34_08325</name>
</gene>